<dbReference type="PANTHER" id="PTHR43441:SF10">
    <property type="entry name" value="ACETYLTRANSFERASE"/>
    <property type="match status" value="1"/>
</dbReference>
<dbReference type="EMBL" id="JBHYTS010000003">
    <property type="protein sequence ID" value="MFE1749596.1"/>
    <property type="molecule type" value="Genomic_DNA"/>
</dbReference>
<keyword evidence="2" id="KW-0808">Transferase</keyword>
<proteinExistence type="predicted"/>
<dbReference type="InterPro" id="IPR000182">
    <property type="entry name" value="GNAT_dom"/>
</dbReference>
<dbReference type="EC" id="2.3.-.-" evidence="2"/>
<dbReference type="RefSeq" id="WP_381839678.1">
    <property type="nucleotide sequence ID" value="NZ_JBHYTS010000003.1"/>
</dbReference>
<name>A0ABW6GZ01_9ACTN</name>
<protein>
    <submittedName>
        <fullName evidence="2">GNAT family N-acetyltransferase</fullName>
        <ecNumber evidence="2">2.3.-.-</ecNumber>
    </submittedName>
</protein>
<dbReference type="Pfam" id="PF13302">
    <property type="entry name" value="Acetyltransf_3"/>
    <property type="match status" value="1"/>
</dbReference>
<keyword evidence="2" id="KW-0012">Acyltransferase</keyword>
<dbReference type="SUPFAM" id="SSF55729">
    <property type="entry name" value="Acyl-CoA N-acyltransferases (Nat)"/>
    <property type="match status" value="1"/>
</dbReference>
<feature type="domain" description="N-acetyltransferase" evidence="1">
    <location>
        <begin position="21"/>
        <end position="189"/>
    </location>
</feature>
<dbReference type="GO" id="GO:0016746">
    <property type="term" value="F:acyltransferase activity"/>
    <property type="evidence" value="ECO:0007669"/>
    <property type="project" value="UniProtKB-KW"/>
</dbReference>
<dbReference type="Proteomes" id="UP001599756">
    <property type="component" value="Unassembled WGS sequence"/>
</dbReference>
<dbReference type="PANTHER" id="PTHR43441">
    <property type="entry name" value="RIBOSOMAL-PROTEIN-SERINE ACETYLTRANSFERASE"/>
    <property type="match status" value="1"/>
</dbReference>
<gene>
    <name evidence="2" type="ORF">ACFW88_03400</name>
</gene>
<reference evidence="2 3" key="1">
    <citation type="submission" date="2024-09" db="EMBL/GenBank/DDBJ databases">
        <title>The Natural Products Discovery Center: Release of the First 8490 Sequenced Strains for Exploring Actinobacteria Biosynthetic Diversity.</title>
        <authorList>
            <person name="Kalkreuter E."/>
            <person name="Kautsar S.A."/>
            <person name="Yang D."/>
            <person name="Bader C.D."/>
            <person name="Teijaro C.N."/>
            <person name="Fluegel L."/>
            <person name="Davis C.M."/>
            <person name="Simpson J.R."/>
            <person name="Lauterbach L."/>
            <person name="Steele A.D."/>
            <person name="Gui C."/>
            <person name="Meng S."/>
            <person name="Li G."/>
            <person name="Viehrig K."/>
            <person name="Ye F."/>
            <person name="Su P."/>
            <person name="Kiefer A.F."/>
            <person name="Nichols A."/>
            <person name="Cepeda A.J."/>
            <person name="Yan W."/>
            <person name="Fan B."/>
            <person name="Jiang Y."/>
            <person name="Adhikari A."/>
            <person name="Zheng C.-J."/>
            <person name="Schuster L."/>
            <person name="Cowan T.M."/>
            <person name="Smanski M.J."/>
            <person name="Chevrette M.G."/>
            <person name="De Carvalho L.P.S."/>
            <person name="Shen B."/>
        </authorList>
    </citation>
    <scope>NUCLEOTIDE SEQUENCE [LARGE SCALE GENOMIC DNA]</scope>
    <source>
        <strain evidence="2 3">NPDC059500</strain>
    </source>
</reference>
<dbReference type="PROSITE" id="PS51186">
    <property type="entry name" value="GNAT"/>
    <property type="match status" value="1"/>
</dbReference>
<dbReference type="InterPro" id="IPR016181">
    <property type="entry name" value="Acyl_CoA_acyltransferase"/>
</dbReference>
<dbReference type="CDD" id="cd04301">
    <property type="entry name" value="NAT_SF"/>
    <property type="match status" value="1"/>
</dbReference>
<dbReference type="InterPro" id="IPR051908">
    <property type="entry name" value="Ribosomal_N-acetyltransferase"/>
</dbReference>
<accession>A0ABW6GZ01</accession>
<evidence type="ECO:0000313" key="3">
    <source>
        <dbReference type="Proteomes" id="UP001599756"/>
    </source>
</evidence>
<dbReference type="Gene3D" id="3.40.630.30">
    <property type="match status" value="1"/>
</dbReference>
<comment type="caution">
    <text evidence="2">The sequence shown here is derived from an EMBL/GenBank/DDBJ whole genome shotgun (WGS) entry which is preliminary data.</text>
</comment>
<organism evidence="2 3">
    <name type="scientific">Streptomyces anandii</name>
    <dbReference type="NCBI Taxonomy" id="285454"/>
    <lineage>
        <taxon>Bacteria</taxon>
        <taxon>Bacillati</taxon>
        <taxon>Actinomycetota</taxon>
        <taxon>Actinomycetes</taxon>
        <taxon>Kitasatosporales</taxon>
        <taxon>Streptomycetaceae</taxon>
        <taxon>Streptomyces</taxon>
    </lineage>
</organism>
<sequence>MTANLRDLSILSTARVTGNGLRLRPWDPGSGADVEAWLRGNTDPEFRRWNTPISPVTDRDAAEDSLRVRTARALEGSAVAFAIEDADSGTTLGHIGINDIRPFMAVARVGYWVLPEARGRGVATRALGLVTDWGFGELGLHRMELDHAVGHEVSCRVAERCGFRCEGTMRDAVFQADRRDAWRDAHLHARLATDPAPEPYPKP</sequence>
<keyword evidence="3" id="KW-1185">Reference proteome</keyword>
<evidence type="ECO:0000313" key="2">
    <source>
        <dbReference type="EMBL" id="MFE1749596.1"/>
    </source>
</evidence>
<evidence type="ECO:0000259" key="1">
    <source>
        <dbReference type="PROSITE" id="PS51186"/>
    </source>
</evidence>